<evidence type="ECO:0000259" key="1">
    <source>
        <dbReference type="Pfam" id="PF08401"/>
    </source>
</evidence>
<organism evidence="2 3">
    <name type="scientific">Virgibacillus halodenitrificans</name>
    <name type="common">Bacillus halodenitrificans</name>
    <dbReference type="NCBI Taxonomy" id="1482"/>
    <lineage>
        <taxon>Bacteria</taxon>
        <taxon>Bacillati</taxon>
        <taxon>Bacillota</taxon>
        <taxon>Bacilli</taxon>
        <taxon>Bacillales</taxon>
        <taxon>Bacillaceae</taxon>
        <taxon>Virgibacillus</taxon>
    </lineage>
</organism>
<dbReference type="KEGG" id="vhl:BME96_18920"/>
<protein>
    <recommendedName>
        <fullName evidence="1">N-terminal domain-containing protein</fullName>
    </recommendedName>
</protein>
<accession>A0AAC9J2Q4</accession>
<proteinExistence type="predicted"/>
<dbReference type="InterPro" id="IPR013610">
    <property type="entry name" value="ArdC_N"/>
</dbReference>
<evidence type="ECO:0000313" key="3">
    <source>
        <dbReference type="Proteomes" id="UP000182945"/>
    </source>
</evidence>
<reference evidence="2 3" key="1">
    <citation type="submission" date="2016-11" db="EMBL/GenBank/DDBJ databases">
        <title>Complete genome sequencing of Virgibacillus halodenitrificans PDB-F2.</title>
        <authorList>
            <person name="Sun Z."/>
            <person name="Zhou Y."/>
            <person name="Li H."/>
        </authorList>
    </citation>
    <scope>NUCLEOTIDE SEQUENCE [LARGE SCALE GENOMIC DNA]</scope>
    <source>
        <strain evidence="2 3">PDB-F2</strain>
        <plasmid evidence="2 3">unnamed1</plasmid>
    </source>
</reference>
<dbReference type="EMBL" id="CP017963">
    <property type="protein sequence ID" value="APC50356.1"/>
    <property type="molecule type" value="Genomic_DNA"/>
</dbReference>
<dbReference type="Pfam" id="PF08401">
    <property type="entry name" value="ArdcN"/>
    <property type="match status" value="1"/>
</dbReference>
<name>A0AAC9J2Q4_VIRHA</name>
<dbReference type="AlphaFoldDB" id="A0AAC9J2Q4"/>
<dbReference type="RefSeq" id="WP_071650076.1">
    <property type="nucleotide sequence ID" value="NZ_CP017963.1"/>
</dbReference>
<gene>
    <name evidence="2" type="ORF">BME96_18920</name>
</gene>
<feature type="domain" description="N-terminal" evidence="1">
    <location>
        <begin position="33"/>
        <end position="133"/>
    </location>
</feature>
<geneLocation type="plasmid" evidence="2 3">
    <name>unnamed1</name>
</geneLocation>
<dbReference type="GO" id="GO:0003697">
    <property type="term" value="F:single-stranded DNA binding"/>
    <property type="evidence" value="ECO:0007669"/>
    <property type="project" value="InterPro"/>
</dbReference>
<dbReference type="GeneID" id="71516580"/>
<keyword evidence="2" id="KW-0614">Plasmid</keyword>
<dbReference type="Proteomes" id="UP000182945">
    <property type="component" value="Plasmid unnamed1"/>
</dbReference>
<sequence length="688" mass="79581">MAKKNYSRKTSEERKAEIKELSASALEKIEKYTKSEESLKEFADFMARFYHYSARNNTLIQNQFEGALAVASFKDWKEKGYAVNKGEKGIKILSFTPITRFKNKNGEVKQLLYATKEEKEQIKKGEIKTYKTSAFKVGHVFDVSQTNAPVEDLPKIFPNRVYNFEIEEGNNAVYLKKGIDAVAKELNIEIKDMKDSKLGMKEIGSARGVYVQALSGQSEILLNSRNTETQNLATSIHELAHTRLHRIGNEDANFDKATKEFQAELTSYIVCKHYGMDTSEKAIPYIANWTQNGQKIEDKQRALEGVHASAKQFIEVMDSVITKEREKEIPLNYQEKLELIQKNNGLGSNSLELENTEFWRKLETSNPEDYKKYLTYKPLYEHENKHGEVKFEEPTLYIHGVTNDFDSFGKVNEINLQPYKYADVTYTVAIPHENGQLESFSGKYYSNEYDNPLHHITKHELSSKDAIGRLEKSWNEHLIEKGQGNKKEEGLYPKNKEDILYCHVTGKPIAQDEGYYHVEIWNDSFALSEEVKETIYSDKDWDELKKRQDNAYFKICDYEANDGDLTKTEPKPFSNHKDVIYHYDGTKEPEKLGSIADVYNLYKQSNDKENNSYLSRQTLQDLVIIKEDKEEMFNMLMEESGLIKNPTVKDFQKVNEKLGIDKDLNLENAKEKKGIIKKMQMAQLTPER</sequence>
<evidence type="ECO:0000313" key="2">
    <source>
        <dbReference type="EMBL" id="APC50356.1"/>
    </source>
</evidence>